<gene>
    <name evidence="1" type="ORF">CM19_07880</name>
</gene>
<organism evidence="1 2">
    <name type="scientific">Candidatus Acidianus copahuensis</name>
    <dbReference type="NCBI Taxonomy" id="1160895"/>
    <lineage>
        <taxon>Archaea</taxon>
        <taxon>Thermoproteota</taxon>
        <taxon>Thermoprotei</taxon>
        <taxon>Sulfolobales</taxon>
        <taxon>Sulfolobaceae</taxon>
        <taxon>Acidianus</taxon>
    </lineage>
</organism>
<proteinExistence type="predicted"/>
<dbReference type="Proteomes" id="UP000024332">
    <property type="component" value="Unassembled WGS sequence"/>
</dbReference>
<dbReference type="STRING" id="1160895.CM19_07880"/>
<dbReference type="InterPro" id="IPR036390">
    <property type="entry name" value="WH_DNA-bd_sf"/>
</dbReference>
<evidence type="ECO:0000313" key="2">
    <source>
        <dbReference type="Proteomes" id="UP000024332"/>
    </source>
</evidence>
<dbReference type="OrthoDB" id="34008at2157"/>
<dbReference type="RefSeq" id="WP_048099810.1">
    <property type="nucleotide sequence ID" value="NZ_JFZT01000044.1"/>
</dbReference>
<keyword evidence="2" id="KW-1185">Reference proteome</keyword>
<protein>
    <submittedName>
        <fullName evidence="1">Uncharacterized protein</fullName>
    </submittedName>
</protein>
<dbReference type="AlphaFoldDB" id="A0A031LN13"/>
<reference evidence="1 2" key="1">
    <citation type="submission" date="2014-03" db="EMBL/GenBank/DDBJ databases">
        <title>Draft genome sequence of the novel thermoacidophilic archaea Acidianus copahuensis ALE1 strain, isolated from Copahue volcanic area in Neuquen Argentina.</title>
        <authorList>
            <person name="Urbieta M.S."/>
            <person name="Rascovan N."/>
            <person name="Castro C."/>
            <person name="Revale S."/>
            <person name="Giaveno M.A."/>
            <person name="Vazquez M.P."/>
            <person name="Donati E.R."/>
        </authorList>
    </citation>
    <scope>NUCLEOTIDE SEQUENCE [LARGE SCALE GENOMIC DNA]</scope>
    <source>
        <strain evidence="1 2">ALE1</strain>
    </source>
</reference>
<evidence type="ECO:0000313" key="1">
    <source>
        <dbReference type="EMBL" id="EZQ04886.1"/>
    </source>
</evidence>
<dbReference type="EMBL" id="JFZT01000044">
    <property type="protein sequence ID" value="EZQ04886.1"/>
    <property type="molecule type" value="Genomic_DNA"/>
</dbReference>
<dbReference type="SUPFAM" id="SSF46785">
    <property type="entry name" value="Winged helix' DNA-binding domain"/>
    <property type="match status" value="1"/>
</dbReference>
<dbReference type="Gene3D" id="1.10.10.10">
    <property type="entry name" value="Winged helix-like DNA-binding domain superfamily/Winged helix DNA-binding domain"/>
    <property type="match status" value="1"/>
</dbReference>
<comment type="caution">
    <text evidence="1">The sequence shown here is derived from an EMBL/GenBank/DDBJ whole genome shotgun (WGS) entry which is preliminary data.</text>
</comment>
<sequence>MVDEKDIIAILNESERPISLTKIAKKVKAKRKDIEPILDSMEKNGKLKAVKLGGGKAYKLNTPNFEVYSKEIKDLQDRVRKLEERFLSSDRVSTREFDDAYARIRDSLGYAPLEKIRLEVGLTKEEFYSKFRRHIEERYDLIAGGEEGYVRRGSLYGIIKRRDEK</sequence>
<name>A0A031LN13_9CREN</name>
<accession>A0A031LN13</accession>
<dbReference type="InterPro" id="IPR036388">
    <property type="entry name" value="WH-like_DNA-bd_sf"/>
</dbReference>